<reference evidence="4" key="1">
    <citation type="submission" date="2020-05" db="EMBL/GenBank/DDBJ databases">
        <authorList>
            <person name="Chiriac C."/>
            <person name="Salcher M."/>
            <person name="Ghai R."/>
            <person name="Kavagutti S V."/>
        </authorList>
    </citation>
    <scope>NUCLEOTIDE SEQUENCE</scope>
</reference>
<dbReference type="EMBL" id="CAEZYF010000018">
    <property type="protein sequence ID" value="CAB4735709.1"/>
    <property type="molecule type" value="Genomic_DNA"/>
</dbReference>
<evidence type="ECO:0000313" key="5">
    <source>
        <dbReference type="EMBL" id="CAB4848800.1"/>
    </source>
</evidence>
<dbReference type="GO" id="GO:0016020">
    <property type="term" value="C:membrane"/>
    <property type="evidence" value="ECO:0007669"/>
    <property type="project" value="InterPro"/>
</dbReference>
<feature type="transmembrane region" description="Helical" evidence="1">
    <location>
        <begin position="81"/>
        <end position="99"/>
    </location>
</feature>
<dbReference type="InterPro" id="IPR000620">
    <property type="entry name" value="EamA_dom"/>
</dbReference>
<dbReference type="PANTHER" id="PTHR22911:SF76">
    <property type="entry name" value="EAMA DOMAIN-CONTAINING PROTEIN"/>
    <property type="match status" value="1"/>
</dbReference>
<feature type="domain" description="EamA" evidence="2">
    <location>
        <begin position="26"/>
        <end position="150"/>
    </location>
</feature>
<dbReference type="Pfam" id="PF00892">
    <property type="entry name" value="EamA"/>
    <property type="match status" value="2"/>
</dbReference>
<feature type="transmembrane region" description="Helical" evidence="1">
    <location>
        <begin position="191"/>
        <end position="213"/>
    </location>
</feature>
<gene>
    <name evidence="4" type="ORF">UFOPK2656_02525</name>
    <name evidence="5" type="ORF">UFOPK3267_00784</name>
    <name evidence="3" type="ORF">UFOPK4189_02376</name>
</gene>
<feature type="transmembrane region" description="Helical" evidence="1">
    <location>
        <begin position="133"/>
        <end position="153"/>
    </location>
</feature>
<dbReference type="EMBL" id="CAFBIY010000030">
    <property type="protein sequence ID" value="CAB4848800.1"/>
    <property type="molecule type" value="Genomic_DNA"/>
</dbReference>
<dbReference type="EMBL" id="CAESGF010000016">
    <property type="protein sequence ID" value="CAB4364618.1"/>
    <property type="molecule type" value="Genomic_DNA"/>
</dbReference>
<sequence length="305" mass="33019">MSAEKAVLVPTTRRRLEGRPLGLAALGIVILLFSLGSTLVKLAHTPSVAIAFWRMLLCSVIWSAILRVSEKRWLTWADIRPALLPGLAFGLNLVLFFTGVTKTTIASAEFTGALTPLFVVPLAAVLFHEKVRLASFSFGLVSLAGLAVVLFNAPSNGEFSWRGVAWIACALVMWTTYLLTSRTLRQGRSVATVMASITPVATLVTLVVGLVFVRHDLTAITWRSVVFITLLAALTGTIAHGLMVFAQRLVPIGVISMLQVSQPGLSVLWSVWFLSSSVRPIQLVGMAMVVLGLVLVTIQTQRDRD</sequence>
<feature type="transmembrane region" description="Helical" evidence="1">
    <location>
        <begin position="252"/>
        <end position="274"/>
    </location>
</feature>
<protein>
    <submittedName>
        <fullName evidence="4">Unannotated protein</fullName>
    </submittedName>
</protein>
<feature type="transmembrane region" description="Helical" evidence="1">
    <location>
        <begin position="280"/>
        <end position="298"/>
    </location>
</feature>
<proteinExistence type="predicted"/>
<keyword evidence="1" id="KW-0472">Membrane</keyword>
<keyword evidence="1" id="KW-0812">Transmembrane</keyword>
<feature type="transmembrane region" description="Helical" evidence="1">
    <location>
        <begin position="225"/>
        <end position="245"/>
    </location>
</feature>
<keyword evidence="1" id="KW-1133">Transmembrane helix</keyword>
<dbReference type="SUPFAM" id="SSF103481">
    <property type="entry name" value="Multidrug resistance efflux transporter EmrE"/>
    <property type="match status" value="2"/>
</dbReference>
<feature type="transmembrane region" description="Helical" evidence="1">
    <location>
        <begin position="105"/>
        <end position="126"/>
    </location>
</feature>
<organism evidence="4">
    <name type="scientific">freshwater metagenome</name>
    <dbReference type="NCBI Taxonomy" id="449393"/>
    <lineage>
        <taxon>unclassified sequences</taxon>
        <taxon>metagenomes</taxon>
        <taxon>ecological metagenomes</taxon>
    </lineage>
</organism>
<feature type="transmembrane region" description="Helical" evidence="1">
    <location>
        <begin position="50"/>
        <end position="69"/>
    </location>
</feature>
<feature type="transmembrane region" description="Helical" evidence="1">
    <location>
        <begin position="21"/>
        <end position="44"/>
    </location>
</feature>
<name>A0A6J6SND5_9ZZZZ</name>
<dbReference type="InterPro" id="IPR037185">
    <property type="entry name" value="EmrE-like"/>
</dbReference>
<dbReference type="PANTHER" id="PTHR22911">
    <property type="entry name" value="ACYL-MALONYL CONDENSING ENZYME-RELATED"/>
    <property type="match status" value="1"/>
</dbReference>
<evidence type="ECO:0000313" key="4">
    <source>
        <dbReference type="EMBL" id="CAB4735709.1"/>
    </source>
</evidence>
<feature type="transmembrane region" description="Helical" evidence="1">
    <location>
        <begin position="159"/>
        <end position="179"/>
    </location>
</feature>
<accession>A0A6J6SND5</accession>
<feature type="domain" description="EamA" evidence="2">
    <location>
        <begin position="162"/>
        <end position="297"/>
    </location>
</feature>
<dbReference type="AlphaFoldDB" id="A0A6J6SND5"/>
<evidence type="ECO:0000313" key="3">
    <source>
        <dbReference type="EMBL" id="CAB4364618.1"/>
    </source>
</evidence>
<evidence type="ECO:0000256" key="1">
    <source>
        <dbReference type="SAM" id="Phobius"/>
    </source>
</evidence>
<evidence type="ECO:0000259" key="2">
    <source>
        <dbReference type="Pfam" id="PF00892"/>
    </source>
</evidence>